<dbReference type="AlphaFoldDB" id="A0A8H6AU70"/>
<dbReference type="Pfam" id="PF26639">
    <property type="entry name" value="Het-6_barrel"/>
    <property type="match status" value="1"/>
</dbReference>
<organism evidence="2 3">
    <name type="scientific">Botrytis fragariae</name>
    <dbReference type="NCBI Taxonomy" id="1964551"/>
    <lineage>
        <taxon>Eukaryota</taxon>
        <taxon>Fungi</taxon>
        <taxon>Dikarya</taxon>
        <taxon>Ascomycota</taxon>
        <taxon>Pezizomycotina</taxon>
        <taxon>Leotiomycetes</taxon>
        <taxon>Helotiales</taxon>
        <taxon>Sclerotiniaceae</taxon>
        <taxon>Botrytis</taxon>
    </lineage>
</organism>
<dbReference type="InterPro" id="IPR052895">
    <property type="entry name" value="HetReg/Transcr_Mod"/>
</dbReference>
<gene>
    <name evidence="2" type="ORF">Bfra_005028</name>
</gene>
<sequence length="545" mass="61762">MNFLDPLNISIYATPLGNSPQYSALSYTWGDKTHVIPIADYNRKFLHHVTENLESALRHLRRQKEAIILWIDALCINQDDDREKSQQVIRKDSPDSDKAMDIVHQITDLGTLDNTATDSSNIGQWKAFVSLMRRPWFSRRWTIQEVVFARNAFVHCGRKEVRWRDFADAVTLFGEKAEKIRTLFESTKNGSQYLINSQNSPARSFITAAEPRDTIYALIALANDVVPPMKEKIDYRKSVATVCKSLISQVADTHGTLDLICRSWAPMEHQLPSWIPPYTGPSFSWDPKCVFRRIKAVSLIGPPDKPFYNASGRHRQAGVKFDENGLGFIVEVQGFEFDRVRLVEEPARDGYVPKSWLDIALGLANENEPRLAEAYTPTRNAIPDMFWRTIVSDRNSKGNSPPDWYLRACKESYRLSSTKGLDAAVNSVSPEDYDALNTVKISEKGDNLRSPTMVTSFLNRVQAVIWNRRMAVTEQDALAMVPCEAQDGDRICIIFGCSIPVILREHGEDVWKVIGECYLNVSEIMGGEIADNVDKGYKVDSFNLI</sequence>
<keyword evidence="3" id="KW-1185">Reference proteome</keyword>
<dbReference type="GeneID" id="59259108"/>
<dbReference type="RefSeq" id="XP_037192511.1">
    <property type="nucleotide sequence ID" value="XM_037335416.1"/>
</dbReference>
<accession>A0A8H6AU70</accession>
<dbReference type="Proteomes" id="UP000531561">
    <property type="component" value="Unassembled WGS sequence"/>
</dbReference>
<evidence type="ECO:0000313" key="3">
    <source>
        <dbReference type="Proteomes" id="UP000531561"/>
    </source>
</evidence>
<dbReference type="Pfam" id="PF06985">
    <property type="entry name" value="HET"/>
    <property type="match status" value="1"/>
</dbReference>
<evidence type="ECO:0000313" key="2">
    <source>
        <dbReference type="EMBL" id="KAF5873565.1"/>
    </source>
</evidence>
<dbReference type="PANTHER" id="PTHR24148:SF64">
    <property type="entry name" value="HETEROKARYON INCOMPATIBILITY DOMAIN-CONTAINING PROTEIN"/>
    <property type="match status" value="1"/>
</dbReference>
<name>A0A8H6AU70_9HELO</name>
<dbReference type="OrthoDB" id="3545248at2759"/>
<comment type="caution">
    <text evidence="2">The sequence shown here is derived from an EMBL/GenBank/DDBJ whole genome shotgun (WGS) entry which is preliminary data.</text>
</comment>
<protein>
    <submittedName>
        <fullName evidence="2">Putative heterokaryon incompatibility protein</fullName>
    </submittedName>
</protein>
<reference evidence="2 3" key="1">
    <citation type="journal article" date="2020" name="Phytopathology">
        <title>A high-quality genome resource of Botrytis fragariae, a new and rapidly spreading fungal pathogen causing strawberry gray mold in the U.S.A.</title>
        <authorList>
            <person name="Wu Y."/>
            <person name="Saski C.A."/>
            <person name="Schnabel G."/>
            <person name="Xiao S."/>
            <person name="Hu M."/>
        </authorList>
    </citation>
    <scope>NUCLEOTIDE SEQUENCE [LARGE SCALE GENOMIC DNA]</scope>
    <source>
        <strain evidence="2 3">BVB16</strain>
    </source>
</reference>
<evidence type="ECO:0000259" key="1">
    <source>
        <dbReference type="Pfam" id="PF06985"/>
    </source>
</evidence>
<proteinExistence type="predicted"/>
<dbReference type="EMBL" id="JABFCT010000008">
    <property type="protein sequence ID" value="KAF5873565.1"/>
    <property type="molecule type" value="Genomic_DNA"/>
</dbReference>
<feature type="domain" description="Heterokaryon incompatibility" evidence="1">
    <location>
        <begin position="22"/>
        <end position="145"/>
    </location>
</feature>
<dbReference type="InterPro" id="IPR010730">
    <property type="entry name" value="HET"/>
</dbReference>
<dbReference type="PANTHER" id="PTHR24148">
    <property type="entry name" value="ANKYRIN REPEAT DOMAIN-CONTAINING PROTEIN 39 HOMOLOG-RELATED"/>
    <property type="match status" value="1"/>
</dbReference>